<feature type="signal peptide" evidence="1">
    <location>
        <begin position="1"/>
        <end position="20"/>
    </location>
</feature>
<sequence length="373" mass="40213">MRVYKILASLFIVGTLLISASTIGATPAQSSSITLKGYPDNFQMTGVKEGWGITLGGVWHTADGALSWKHPLSNTVPMPGNAVQLGKLAHYFAGDNEAWILSAYGPHKPTTLFHTLDKGKSWKTFRLPVKKSWEQGYASGFMHFPDKQGGYILLCSEPALGMMEKSLYRTVDGGTSWSRVGDLTASIAAYPTGITFRDSDNGWITSSNHGQKSILTFRTADGGKSWKPEKLVSPPALSGYAYSNSYPPVFSGKDKKDGVLPLEIVLNGVKSMVFYTSNNGGETWKHGPGIQGVEASRTAWLNARSGWALKAGGKLLATDDGGGSWKQVAKGSAFDKATEIQFSTSRNGWISGPKILWSTADGGHTWRNLLLPS</sequence>
<evidence type="ECO:0000313" key="2">
    <source>
        <dbReference type="EMBL" id="OMD41031.1"/>
    </source>
</evidence>
<proteinExistence type="predicted"/>
<dbReference type="PANTHER" id="PTHR47199:SF2">
    <property type="entry name" value="PHOTOSYSTEM II STABILITY_ASSEMBLY FACTOR HCF136, CHLOROPLASTIC"/>
    <property type="match status" value="1"/>
</dbReference>
<reference evidence="2 3" key="1">
    <citation type="submission" date="2016-10" db="EMBL/GenBank/DDBJ databases">
        <title>Paenibacillus species isolates.</title>
        <authorList>
            <person name="Beno S.M."/>
        </authorList>
    </citation>
    <scope>NUCLEOTIDE SEQUENCE [LARGE SCALE GENOMIC DNA]</scope>
    <source>
        <strain evidence="2 3">FSL H7-0744</strain>
    </source>
</reference>
<evidence type="ECO:0008006" key="4">
    <source>
        <dbReference type="Google" id="ProtNLM"/>
    </source>
</evidence>
<comment type="caution">
    <text evidence="2">The sequence shown here is derived from an EMBL/GenBank/DDBJ whole genome shotgun (WGS) entry which is preliminary data.</text>
</comment>
<keyword evidence="1" id="KW-0732">Signal</keyword>
<dbReference type="SUPFAM" id="SSF110296">
    <property type="entry name" value="Oligoxyloglucan reducing end-specific cellobiohydrolase"/>
    <property type="match status" value="1"/>
</dbReference>
<dbReference type="PANTHER" id="PTHR47199">
    <property type="entry name" value="PHOTOSYSTEM II STABILITY/ASSEMBLY FACTOR HCF136, CHLOROPLASTIC"/>
    <property type="match status" value="1"/>
</dbReference>
<feature type="chain" id="PRO_5046718677" description="Photosynthesis system II assembly factor Ycf48/Hcf136-like domain-containing protein" evidence="1">
    <location>
        <begin position="21"/>
        <end position="373"/>
    </location>
</feature>
<organism evidence="2 3">
    <name type="scientific">Paenibacillus borealis</name>
    <dbReference type="NCBI Taxonomy" id="160799"/>
    <lineage>
        <taxon>Bacteria</taxon>
        <taxon>Bacillati</taxon>
        <taxon>Bacillota</taxon>
        <taxon>Bacilli</taxon>
        <taxon>Bacillales</taxon>
        <taxon>Paenibacillaceae</taxon>
        <taxon>Paenibacillus</taxon>
    </lineage>
</organism>
<dbReference type="Proteomes" id="UP000187412">
    <property type="component" value="Unassembled WGS sequence"/>
</dbReference>
<keyword evidence="3" id="KW-1185">Reference proteome</keyword>
<dbReference type="RefSeq" id="WP_076113722.1">
    <property type="nucleotide sequence ID" value="NZ_MPTB01000048.1"/>
</dbReference>
<accession>A0ABX3GZ71</accession>
<dbReference type="InterPro" id="IPR015943">
    <property type="entry name" value="WD40/YVTN_repeat-like_dom_sf"/>
</dbReference>
<evidence type="ECO:0000256" key="1">
    <source>
        <dbReference type="SAM" id="SignalP"/>
    </source>
</evidence>
<name>A0ABX3GZ71_PAEBO</name>
<evidence type="ECO:0000313" key="3">
    <source>
        <dbReference type="Proteomes" id="UP000187412"/>
    </source>
</evidence>
<dbReference type="Gene3D" id="2.130.10.10">
    <property type="entry name" value="YVTN repeat-like/Quinoprotein amine dehydrogenase"/>
    <property type="match status" value="2"/>
</dbReference>
<protein>
    <recommendedName>
        <fullName evidence="4">Photosynthesis system II assembly factor Ycf48/Hcf136-like domain-containing protein</fullName>
    </recommendedName>
</protein>
<dbReference type="EMBL" id="MPTB01000048">
    <property type="protein sequence ID" value="OMD41031.1"/>
    <property type="molecule type" value="Genomic_DNA"/>
</dbReference>
<gene>
    <name evidence="2" type="ORF">BSK56_27960</name>
</gene>